<dbReference type="GO" id="GO:0005634">
    <property type="term" value="C:nucleus"/>
    <property type="evidence" value="ECO:0007669"/>
    <property type="project" value="UniProtKB-SubCell"/>
</dbReference>
<dbReference type="GO" id="GO:0045944">
    <property type="term" value="P:positive regulation of transcription by RNA polymerase II"/>
    <property type="evidence" value="ECO:0007669"/>
    <property type="project" value="InterPro"/>
</dbReference>
<dbReference type="PRINTS" id="PR00404">
    <property type="entry name" value="MADSDOMAIN"/>
</dbReference>
<keyword evidence="8" id="KW-1185">Reference proteome</keyword>
<gene>
    <name evidence="7" type="ORF">GIB67_040808</name>
</gene>
<proteinExistence type="predicted"/>
<dbReference type="Gene3D" id="3.40.1810.10">
    <property type="entry name" value="Transcription factor, MADS-box"/>
    <property type="match status" value="1"/>
</dbReference>
<dbReference type="Proteomes" id="UP000541444">
    <property type="component" value="Unassembled WGS sequence"/>
</dbReference>
<evidence type="ECO:0000313" key="8">
    <source>
        <dbReference type="Proteomes" id="UP000541444"/>
    </source>
</evidence>
<dbReference type="SUPFAM" id="SSF55455">
    <property type="entry name" value="SRF-like"/>
    <property type="match status" value="1"/>
</dbReference>
<evidence type="ECO:0000256" key="3">
    <source>
        <dbReference type="ARBA" id="ARBA00023125"/>
    </source>
</evidence>
<dbReference type="InterPro" id="IPR036879">
    <property type="entry name" value="TF_MADSbox_sf"/>
</dbReference>
<dbReference type="OrthoDB" id="1898716at2759"/>
<name>A0A7J7P4F0_9MAGN</name>
<dbReference type="InterPro" id="IPR002100">
    <property type="entry name" value="TF_MADSbox"/>
</dbReference>
<dbReference type="SMART" id="SM00432">
    <property type="entry name" value="MADS"/>
    <property type="match status" value="1"/>
</dbReference>
<dbReference type="InterPro" id="IPR033896">
    <property type="entry name" value="MEF2-like_N"/>
</dbReference>
<comment type="caution">
    <text evidence="7">The sequence shown here is derived from an EMBL/GenBank/DDBJ whole genome shotgun (WGS) entry which is preliminary data.</text>
</comment>
<evidence type="ECO:0000256" key="5">
    <source>
        <dbReference type="ARBA" id="ARBA00023242"/>
    </source>
</evidence>
<dbReference type="GO" id="GO:0046983">
    <property type="term" value="F:protein dimerization activity"/>
    <property type="evidence" value="ECO:0007669"/>
    <property type="project" value="InterPro"/>
</dbReference>
<dbReference type="GO" id="GO:0000977">
    <property type="term" value="F:RNA polymerase II transcription regulatory region sequence-specific DNA binding"/>
    <property type="evidence" value="ECO:0007669"/>
    <property type="project" value="InterPro"/>
</dbReference>
<dbReference type="InterPro" id="IPR050142">
    <property type="entry name" value="MADS-box/MEF2_TF"/>
</dbReference>
<evidence type="ECO:0000256" key="2">
    <source>
        <dbReference type="ARBA" id="ARBA00023015"/>
    </source>
</evidence>
<keyword evidence="5" id="KW-0539">Nucleus</keyword>
<comment type="subcellular location">
    <subcellularLocation>
        <location evidence="1">Nucleus</location>
    </subcellularLocation>
</comment>
<accession>A0A7J7P4F0</accession>
<evidence type="ECO:0000259" key="6">
    <source>
        <dbReference type="PROSITE" id="PS50066"/>
    </source>
</evidence>
<dbReference type="PROSITE" id="PS50066">
    <property type="entry name" value="MADS_BOX_2"/>
    <property type="match status" value="1"/>
</dbReference>
<sequence length="285" mass="32495">MGRVKLPIKKIENTTNRQVTFSKRRNGLLKKAYELSILCDVDVALIMFSPSGRLSLFSGNKRIEDIMMRYLNLPEHEGGRPRSPEVENLQQEINRCQSLLESAENQLRLYTGDPVHITSLGEITYHEQVLEGALRHTRLHKEALEGNHPAASVQPSSEQELPHSQNVNINEFMNPMLEWLGPRDPQVQILNFLGSNGLLPVRDQTQSHEIIPTNSTVIDGNNAPLRNHLSPCSEVEDERDVHHAEFGRVNQAHWTQDYGIGNNQPRSTEPRERAFMELFLSQFKP</sequence>
<keyword evidence="3" id="KW-0238">DNA-binding</keyword>
<evidence type="ECO:0000256" key="4">
    <source>
        <dbReference type="ARBA" id="ARBA00023163"/>
    </source>
</evidence>
<organism evidence="7 8">
    <name type="scientific">Kingdonia uniflora</name>
    <dbReference type="NCBI Taxonomy" id="39325"/>
    <lineage>
        <taxon>Eukaryota</taxon>
        <taxon>Viridiplantae</taxon>
        <taxon>Streptophyta</taxon>
        <taxon>Embryophyta</taxon>
        <taxon>Tracheophyta</taxon>
        <taxon>Spermatophyta</taxon>
        <taxon>Magnoliopsida</taxon>
        <taxon>Ranunculales</taxon>
        <taxon>Circaeasteraceae</taxon>
        <taxon>Kingdonia</taxon>
    </lineage>
</organism>
<dbReference type="PROSITE" id="PS00350">
    <property type="entry name" value="MADS_BOX_1"/>
    <property type="match status" value="1"/>
</dbReference>
<dbReference type="Pfam" id="PF00319">
    <property type="entry name" value="SRF-TF"/>
    <property type="match status" value="1"/>
</dbReference>
<reference evidence="7 8" key="1">
    <citation type="journal article" date="2020" name="IScience">
        <title>Genome Sequencing of the Endangered Kingdonia uniflora (Circaeasteraceae, Ranunculales) Reveals Potential Mechanisms of Evolutionary Specialization.</title>
        <authorList>
            <person name="Sun Y."/>
            <person name="Deng T."/>
            <person name="Zhang A."/>
            <person name="Moore M.J."/>
            <person name="Landis J.B."/>
            <person name="Lin N."/>
            <person name="Zhang H."/>
            <person name="Zhang X."/>
            <person name="Huang J."/>
            <person name="Zhang X."/>
            <person name="Sun H."/>
            <person name="Wang H."/>
        </authorList>
    </citation>
    <scope>NUCLEOTIDE SEQUENCE [LARGE SCALE GENOMIC DNA]</scope>
    <source>
        <strain evidence="7">TB1705</strain>
        <tissue evidence="7">Leaf</tissue>
    </source>
</reference>
<dbReference type="CDD" id="cd00265">
    <property type="entry name" value="MADS_MEF2_like"/>
    <property type="match status" value="1"/>
</dbReference>
<feature type="domain" description="MADS-box" evidence="6">
    <location>
        <begin position="1"/>
        <end position="61"/>
    </location>
</feature>
<dbReference type="FunFam" id="3.40.1810.10:FF:000028">
    <property type="entry name" value="Agamous-like MADS-box protein AGL66 isoform A"/>
    <property type="match status" value="1"/>
</dbReference>
<protein>
    <recommendedName>
        <fullName evidence="6">MADS-box domain-containing protein</fullName>
    </recommendedName>
</protein>
<dbReference type="PANTHER" id="PTHR48019">
    <property type="entry name" value="SERUM RESPONSE FACTOR HOMOLOG"/>
    <property type="match status" value="1"/>
</dbReference>
<dbReference type="AlphaFoldDB" id="A0A7J7P4F0"/>
<keyword evidence="4" id="KW-0804">Transcription</keyword>
<evidence type="ECO:0000256" key="1">
    <source>
        <dbReference type="ARBA" id="ARBA00004123"/>
    </source>
</evidence>
<evidence type="ECO:0000313" key="7">
    <source>
        <dbReference type="EMBL" id="KAF6174315.1"/>
    </source>
</evidence>
<dbReference type="EMBL" id="JACGCM010000276">
    <property type="protein sequence ID" value="KAF6174315.1"/>
    <property type="molecule type" value="Genomic_DNA"/>
</dbReference>
<keyword evidence="2" id="KW-0805">Transcription regulation</keyword>